<dbReference type="eggNOG" id="COG0237">
    <property type="taxonomic scope" value="Bacteria"/>
</dbReference>
<dbReference type="NCBIfam" id="TIGR00152">
    <property type="entry name" value="dephospho-CoA kinase"/>
    <property type="match status" value="1"/>
</dbReference>
<dbReference type="Gene3D" id="3.40.50.300">
    <property type="entry name" value="P-loop containing nucleotide triphosphate hydrolases"/>
    <property type="match status" value="1"/>
</dbReference>
<dbReference type="GO" id="GO:0005524">
    <property type="term" value="F:ATP binding"/>
    <property type="evidence" value="ECO:0007669"/>
    <property type="project" value="UniProtKB-UniRule"/>
</dbReference>
<dbReference type="PATRIC" id="fig|1261.5.peg.580"/>
<dbReference type="RefSeq" id="WP_061101695.1">
    <property type="nucleotide sequence ID" value="NZ_KQ961794.1"/>
</dbReference>
<dbReference type="PANTHER" id="PTHR10695">
    <property type="entry name" value="DEPHOSPHO-COA KINASE-RELATED"/>
    <property type="match status" value="1"/>
</dbReference>
<keyword evidence="2 3" id="KW-0067">ATP-binding</keyword>
<dbReference type="InterPro" id="IPR001977">
    <property type="entry name" value="Depp_CoAkinase"/>
</dbReference>
<dbReference type="GO" id="GO:0005737">
    <property type="term" value="C:cytoplasm"/>
    <property type="evidence" value="ECO:0007669"/>
    <property type="project" value="UniProtKB-SubCell"/>
</dbReference>
<accession>A0A135YWP8</accession>
<dbReference type="GO" id="GO:0015937">
    <property type="term" value="P:coenzyme A biosynthetic process"/>
    <property type="evidence" value="ECO:0007669"/>
    <property type="project" value="UniProtKB-UniRule"/>
</dbReference>
<organism evidence="5 6">
    <name type="scientific">Peptostreptococcus anaerobius</name>
    <dbReference type="NCBI Taxonomy" id="1261"/>
    <lineage>
        <taxon>Bacteria</taxon>
        <taxon>Bacillati</taxon>
        <taxon>Bacillota</taxon>
        <taxon>Clostridia</taxon>
        <taxon>Peptostreptococcales</taxon>
        <taxon>Peptostreptococcaceae</taxon>
        <taxon>Peptostreptococcus</taxon>
    </lineage>
</organism>
<keyword evidence="3 5" id="KW-0418">Kinase</keyword>
<dbReference type="EC" id="2.7.1.24" evidence="3 4"/>
<sequence>MLKVGLTGNIGCGKSTISSLLEMRDYHIIDADLVTRDIYEYEDMIERIKIYFPTAVKNETVDRKTLGDIVFSDKDKLLTLNRIVHDKILSIIEMRIALYSRIHGDGGVVIIDGALLYETDFNKNLDKMIVVYCREDEQLNRILDRDKLTVPQALSRINSQQDQAEKVKSADYVVDNSGSIEDLYPKIDALEEKLLEWIEEKKSS</sequence>
<evidence type="ECO:0000256" key="1">
    <source>
        <dbReference type="ARBA" id="ARBA00022741"/>
    </source>
</evidence>
<dbReference type="InterPro" id="IPR027417">
    <property type="entry name" value="P-loop_NTPase"/>
</dbReference>
<evidence type="ECO:0000313" key="6">
    <source>
        <dbReference type="Proteomes" id="UP000070326"/>
    </source>
</evidence>
<comment type="function">
    <text evidence="3">Catalyzes the phosphorylation of the 3'-hydroxyl group of dephosphocoenzyme A to form coenzyme A.</text>
</comment>
<dbReference type="EMBL" id="LSQZ01000018">
    <property type="protein sequence ID" value="KXI13771.1"/>
    <property type="molecule type" value="Genomic_DNA"/>
</dbReference>
<dbReference type="CDD" id="cd02022">
    <property type="entry name" value="DPCK"/>
    <property type="match status" value="1"/>
</dbReference>
<feature type="binding site" evidence="3">
    <location>
        <begin position="11"/>
        <end position="16"/>
    </location>
    <ligand>
        <name>ATP</name>
        <dbReference type="ChEBI" id="CHEBI:30616"/>
    </ligand>
</feature>
<protein>
    <recommendedName>
        <fullName evidence="3 4">Dephospho-CoA kinase</fullName>
        <ecNumber evidence="3 4">2.7.1.24</ecNumber>
    </recommendedName>
    <alternativeName>
        <fullName evidence="3">Dephosphocoenzyme A kinase</fullName>
    </alternativeName>
</protein>
<gene>
    <name evidence="3" type="primary">coaE</name>
    <name evidence="5" type="ORF">HMPREF3195_00574</name>
</gene>
<dbReference type="SUPFAM" id="SSF52540">
    <property type="entry name" value="P-loop containing nucleoside triphosphate hydrolases"/>
    <property type="match status" value="1"/>
</dbReference>
<dbReference type="UniPathway" id="UPA00241">
    <property type="reaction ID" value="UER00356"/>
</dbReference>
<comment type="caution">
    <text evidence="5">The sequence shown here is derived from an EMBL/GenBank/DDBJ whole genome shotgun (WGS) entry which is preliminary data.</text>
</comment>
<dbReference type="PROSITE" id="PS51219">
    <property type="entry name" value="DPCK"/>
    <property type="match status" value="1"/>
</dbReference>
<evidence type="ECO:0000256" key="4">
    <source>
        <dbReference type="NCBIfam" id="TIGR00152"/>
    </source>
</evidence>
<keyword evidence="3" id="KW-0808">Transferase</keyword>
<dbReference type="STRING" id="1261.HMPREF3195_00574"/>
<dbReference type="AlphaFoldDB" id="A0A135YWP8"/>
<keyword evidence="3" id="KW-0963">Cytoplasm</keyword>
<dbReference type="Proteomes" id="UP000070326">
    <property type="component" value="Unassembled WGS sequence"/>
</dbReference>
<dbReference type="PANTHER" id="PTHR10695:SF46">
    <property type="entry name" value="BIFUNCTIONAL COENZYME A SYNTHASE-RELATED"/>
    <property type="match status" value="1"/>
</dbReference>
<comment type="catalytic activity">
    <reaction evidence="3">
        <text>3'-dephospho-CoA + ATP = ADP + CoA + H(+)</text>
        <dbReference type="Rhea" id="RHEA:18245"/>
        <dbReference type="ChEBI" id="CHEBI:15378"/>
        <dbReference type="ChEBI" id="CHEBI:30616"/>
        <dbReference type="ChEBI" id="CHEBI:57287"/>
        <dbReference type="ChEBI" id="CHEBI:57328"/>
        <dbReference type="ChEBI" id="CHEBI:456216"/>
        <dbReference type="EC" id="2.7.1.24"/>
    </reaction>
</comment>
<dbReference type="Pfam" id="PF01121">
    <property type="entry name" value="CoaE"/>
    <property type="match status" value="1"/>
</dbReference>
<keyword evidence="3" id="KW-0173">Coenzyme A biosynthesis</keyword>
<comment type="pathway">
    <text evidence="3">Cofactor biosynthesis; coenzyme A biosynthesis; CoA from (R)-pantothenate: step 5/5.</text>
</comment>
<comment type="subcellular location">
    <subcellularLocation>
        <location evidence="3">Cytoplasm</location>
    </subcellularLocation>
</comment>
<reference evidence="5 6" key="1">
    <citation type="submission" date="2016-02" db="EMBL/GenBank/DDBJ databases">
        <authorList>
            <person name="Wen L."/>
            <person name="He K."/>
            <person name="Yang H."/>
        </authorList>
    </citation>
    <scope>NUCLEOTIDE SEQUENCE [LARGE SCALE GENOMIC DNA]</scope>
    <source>
        <strain evidence="5 6">MJR8628A</strain>
    </source>
</reference>
<dbReference type="HAMAP" id="MF_00376">
    <property type="entry name" value="Dephospho_CoA_kinase"/>
    <property type="match status" value="1"/>
</dbReference>
<comment type="similarity">
    <text evidence="3">Belongs to the CoaE family.</text>
</comment>
<evidence type="ECO:0000256" key="3">
    <source>
        <dbReference type="HAMAP-Rule" id="MF_00376"/>
    </source>
</evidence>
<evidence type="ECO:0000256" key="2">
    <source>
        <dbReference type="ARBA" id="ARBA00022840"/>
    </source>
</evidence>
<evidence type="ECO:0000313" key="5">
    <source>
        <dbReference type="EMBL" id="KXI13771.1"/>
    </source>
</evidence>
<keyword evidence="1 3" id="KW-0547">Nucleotide-binding</keyword>
<proteinExistence type="inferred from homology"/>
<dbReference type="GO" id="GO:0004140">
    <property type="term" value="F:dephospho-CoA kinase activity"/>
    <property type="evidence" value="ECO:0007669"/>
    <property type="project" value="UniProtKB-UniRule"/>
</dbReference>
<name>A0A135YWP8_9FIRM</name>